<keyword evidence="2" id="KW-1185">Reference proteome</keyword>
<feature type="non-terminal residue" evidence="1">
    <location>
        <position position="94"/>
    </location>
</feature>
<evidence type="ECO:0000313" key="2">
    <source>
        <dbReference type="Proteomes" id="UP001139981"/>
    </source>
</evidence>
<name>A0ACC1M0R4_9FUNG</name>
<accession>A0ACC1M0R4</accession>
<keyword evidence="1" id="KW-0808">Transferase</keyword>
<evidence type="ECO:0000313" key="1">
    <source>
        <dbReference type="EMBL" id="KAJ2891037.1"/>
    </source>
</evidence>
<reference evidence="1" key="1">
    <citation type="submission" date="2022-07" db="EMBL/GenBank/DDBJ databases">
        <title>Phylogenomic reconstructions and comparative analyses of Kickxellomycotina fungi.</title>
        <authorList>
            <person name="Reynolds N.K."/>
            <person name="Stajich J.E."/>
            <person name="Barry K."/>
            <person name="Grigoriev I.V."/>
            <person name="Crous P."/>
            <person name="Smith M.E."/>
        </authorList>
    </citation>
    <scope>NUCLEOTIDE SEQUENCE</scope>
    <source>
        <strain evidence="1">CBS 190363</strain>
    </source>
</reference>
<gene>
    <name evidence="1" type="primary">fas2_22</name>
    <name evidence="1" type="ORF">IWW38_003804</name>
</gene>
<dbReference type="Proteomes" id="UP001139981">
    <property type="component" value="Unassembled WGS sequence"/>
</dbReference>
<proteinExistence type="predicted"/>
<sequence length="94" mass="10720">MGTDLPEMSFDLELQYVDPTGLAQSFVAKYPTAKSQLLHSEDIQFFVSICKRRGQKPVPFIPALDIDFSVFFLKDSIWQSEDLDAVVDHDPQRV</sequence>
<dbReference type="EMBL" id="JANBVB010001119">
    <property type="protein sequence ID" value="KAJ2891037.1"/>
    <property type="molecule type" value="Genomic_DNA"/>
</dbReference>
<comment type="caution">
    <text evidence="1">The sequence shown here is derived from an EMBL/GenBank/DDBJ whole genome shotgun (WGS) entry which is preliminary data.</text>
</comment>
<dbReference type="EC" id="2.3.1.86" evidence="1"/>
<keyword evidence="1" id="KW-0012">Acyltransferase</keyword>
<protein>
    <submittedName>
        <fullName evidence="1">Fatty acid synthase alpha subunit Lsd1</fullName>
        <ecNumber evidence="1">2.3.1.86</ecNumber>
    </submittedName>
</protein>
<organism evidence="1 2">
    <name type="scientific">Coemansia aciculifera</name>
    <dbReference type="NCBI Taxonomy" id="417176"/>
    <lineage>
        <taxon>Eukaryota</taxon>
        <taxon>Fungi</taxon>
        <taxon>Fungi incertae sedis</taxon>
        <taxon>Zoopagomycota</taxon>
        <taxon>Kickxellomycotina</taxon>
        <taxon>Kickxellomycetes</taxon>
        <taxon>Kickxellales</taxon>
        <taxon>Kickxellaceae</taxon>
        <taxon>Coemansia</taxon>
    </lineage>
</organism>